<keyword evidence="3" id="KW-1185">Reference proteome</keyword>
<evidence type="ECO:0000313" key="3">
    <source>
        <dbReference type="Proteomes" id="UP001054945"/>
    </source>
</evidence>
<gene>
    <name evidence="2" type="primary">AVEN_6106_1</name>
    <name evidence="2" type="ORF">CEXT_207091</name>
</gene>
<sequence>MILAFCLLTLLVSANTCSAAIKGGPRIIQEPAVIQDVSQPLIHVSKGGGGGAIHHTAVVQDPISGPVVIEKVSRVGGIKTAGLGAGSAQFTLGDGVFGQRRLYRAGPASYPFGLTGLDYYSYPNSLLTAPRLSRGKTVVSPNLSGLRPIGLSSGLKGGVIADPTISQFSIGDAQIKTNVFGARRNIYRTGLSPVPFGLMGLDYHSYPNNLLLQRSIDDGFGLRQTKILGGGSAFTAGDSQIRGPVVVAQSPVVSPLGQEKVTVVESDPLEGIQRVTTVQKAPTLGAIALGGPSVKTAQQVIPQQVSVLDDGLGEEFGQRKVTTTTITESADPIAAALGEQQITQTTVTKGGSGLSGLRGGQIILGGGPRIGGLRRVKTRPVIQEPAVVIQETSGLAPAIGGFGQRQVTLTQAAPAPVVQAPIIAQAPARILQAPIRVAPAPIVQAPVPIVQRPVITRGPGDVFLSQVARPQIATFARPAPIAVPIAQQRVLAPAPVAVPIAQQRVIAPAPISVPFAQQRVLAPAPVPVPIAQQRVLAPAPVTVPIAQQRVIAPAAPFFGGGNIQFTLGGSQLIGGPIVAPAPVVAAPRPVVVAQAPRFVAQAPRQVVVAEAPRQVVVAEAPRQVVVAQAPRFVAQAPRQVVVAEAPRQVVVAEAPRQVVVAQAPRFVAQAPRQVVVAQRPAVVAQAPVVVEQRPQILSQVKTSPGLLGNRRIFGRRIPQMVYVDGGNQFLGIDIVGGSRIGDPRFNYARLPYSAGRFSTLGSLSQARIPVSSFTSIDGQGSIDAGPTLVAPAPLPVIASLRKSPVLSVASPVAKTVSRVAAPLGLSPVGHTSSQVVTQEEVIGPVGDRQIVTTVTKSEPTIVSGPSKIGGAVVSSPLGLTAVGHTSPTKTITQEEVVGLGGDRQVVTTVTETDSNRLVGSKIGGAVVSSPFGLTAVGQAPTKTITQEEVVGPLGDSQIVTTVTKTEQAPVVVGPSKIGGFATGGLAAVGRAPTKVVTQEEVVGPAGDSQILTTVTQTDSNRLVGSKIGGGVVSNPFGLTAVGQAPTKTITQEEVVGPLGDSQIVTTVTKTEQAPVVVGPSKIGGFATGGLAAVGRAPTKVVTQEEVVGPAGDSQILTTVTETDSNRLVGSKIGGGVVSNPFGLTAVGQAPTKTITQEEVVGPLGDSQIVTTVTKTEQAPVVVGPSKIGGLATGGPLGVAAIARSAPAAIVQQEEVLNPITGLRTTSQLTQEITQDPIETAISQAKLATPFSQALVDPLVSGQTNIIDSDPITQVRETTYSEPLSGTVTKVTEVSNAAPVSSIVQQNIADTVVQESISPVIGGGVRFSPRVTFLSQHPYDVPGGDILRSIVTRPVIQQQQELEQILVKK</sequence>
<comment type="caution">
    <text evidence="2">The sequence shown here is derived from an EMBL/GenBank/DDBJ whole genome shotgun (WGS) entry which is preliminary data.</text>
</comment>
<reference evidence="2 3" key="1">
    <citation type="submission" date="2021-06" db="EMBL/GenBank/DDBJ databases">
        <title>Caerostris extrusa draft genome.</title>
        <authorList>
            <person name="Kono N."/>
            <person name="Arakawa K."/>
        </authorList>
    </citation>
    <scope>NUCLEOTIDE SEQUENCE [LARGE SCALE GENOMIC DNA]</scope>
</reference>
<name>A0AAV4YBB7_CAEEX</name>
<accession>A0AAV4YBB7</accession>
<feature type="signal peptide" evidence="1">
    <location>
        <begin position="1"/>
        <end position="19"/>
    </location>
</feature>
<evidence type="ECO:0000313" key="2">
    <source>
        <dbReference type="EMBL" id="GIZ04219.1"/>
    </source>
</evidence>
<evidence type="ECO:0000256" key="1">
    <source>
        <dbReference type="SAM" id="SignalP"/>
    </source>
</evidence>
<protein>
    <submittedName>
        <fullName evidence="2">Uncharacterized protein</fullName>
    </submittedName>
</protein>
<feature type="chain" id="PRO_5043652209" evidence="1">
    <location>
        <begin position="20"/>
        <end position="1368"/>
    </location>
</feature>
<dbReference type="Proteomes" id="UP001054945">
    <property type="component" value="Unassembled WGS sequence"/>
</dbReference>
<keyword evidence="1" id="KW-0732">Signal</keyword>
<organism evidence="2 3">
    <name type="scientific">Caerostris extrusa</name>
    <name type="common">Bark spider</name>
    <name type="synonym">Caerostris bankana</name>
    <dbReference type="NCBI Taxonomy" id="172846"/>
    <lineage>
        <taxon>Eukaryota</taxon>
        <taxon>Metazoa</taxon>
        <taxon>Ecdysozoa</taxon>
        <taxon>Arthropoda</taxon>
        <taxon>Chelicerata</taxon>
        <taxon>Arachnida</taxon>
        <taxon>Araneae</taxon>
        <taxon>Araneomorphae</taxon>
        <taxon>Entelegynae</taxon>
        <taxon>Araneoidea</taxon>
        <taxon>Araneidae</taxon>
        <taxon>Caerostris</taxon>
    </lineage>
</organism>
<dbReference type="EMBL" id="BPLR01001703">
    <property type="protein sequence ID" value="GIZ04219.1"/>
    <property type="molecule type" value="Genomic_DNA"/>
</dbReference>
<proteinExistence type="predicted"/>